<evidence type="ECO:0000313" key="2">
    <source>
        <dbReference type="Proteomes" id="UP001165101"/>
    </source>
</evidence>
<reference evidence="1" key="1">
    <citation type="submission" date="2023-04" db="EMBL/GenBank/DDBJ databases">
        <title>Candida boidinii NBRC 1967.</title>
        <authorList>
            <person name="Ichikawa N."/>
            <person name="Sato H."/>
            <person name="Tonouchi N."/>
        </authorList>
    </citation>
    <scope>NUCLEOTIDE SEQUENCE</scope>
    <source>
        <strain evidence="1">NBRC 1967</strain>
    </source>
</reference>
<organism evidence="1 2">
    <name type="scientific">Candida boidinii</name>
    <name type="common">Yeast</name>
    <dbReference type="NCBI Taxonomy" id="5477"/>
    <lineage>
        <taxon>Eukaryota</taxon>
        <taxon>Fungi</taxon>
        <taxon>Dikarya</taxon>
        <taxon>Ascomycota</taxon>
        <taxon>Saccharomycotina</taxon>
        <taxon>Pichiomycetes</taxon>
        <taxon>Pichiales</taxon>
        <taxon>Pichiaceae</taxon>
        <taxon>Ogataea</taxon>
        <taxon>Ogataea/Candida clade</taxon>
    </lineage>
</organism>
<gene>
    <name evidence="1" type="ORF">Cboi01_000577300</name>
</gene>
<dbReference type="EMBL" id="BSXV01004767">
    <property type="protein sequence ID" value="GMF01182.1"/>
    <property type="molecule type" value="Genomic_DNA"/>
</dbReference>
<protein>
    <submittedName>
        <fullName evidence="1">Unnamed protein product</fullName>
    </submittedName>
</protein>
<evidence type="ECO:0000313" key="1">
    <source>
        <dbReference type="EMBL" id="GMF01182.1"/>
    </source>
</evidence>
<sequence>MKSNNLLTVSLALLFCSLGNASDIKADNRFEGLQDLIKRRFEAREATPRYEETNFENLFKDSDRYGIKKRDGYVELKGFKSLKRKTDNKKRDNEDADEAAGLIFDGYTFNIPIEVGSEEDKMSVAITLNSGDLWVNSENWDPDCSNDDNDDCSQYGYFEFSKSATFKSLDQKFSVSMEDLSEVSEIMQDIQYITANGSYATDTLQLNDDIILKNFQFAVVSDSAFTSSGTLGIGPKALEYSSLTDNEERW</sequence>
<accession>A0ACB5U3G7</accession>
<proteinExistence type="predicted"/>
<name>A0ACB5U3G7_CANBO</name>
<dbReference type="Proteomes" id="UP001165101">
    <property type="component" value="Unassembled WGS sequence"/>
</dbReference>
<comment type="caution">
    <text evidence="1">The sequence shown here is derived from an EMBL/GenBank/DDBJ whole genome shotgun (WGS) entry which is preliminary data.</text>
</comment>
<keyword evidence="2" id="KW-1185">Reference proteome</keyword>